<comment type="caution">
    <text evidence="1">The sequence shown here is derived from an EMBL/GenBank/DDBJ whole genome shotgun (WGS) entry which is preliminary data.</text>
</comment>
<reference evidence="1" key="1">
    <citation type="journal article" date="2015" name="Nature">
        <title>Complex archaea that bridge the gap between prokaryotes and eukaryotes.</title>
        <authorList>
            <person name="Spang A."/>
            <person name="Saw J.H."/>
            <person name="Jorgensen S.L."/>
            <person name="Zaremba-Niedzwiedzka K."/>
            <person name="Martijn J."/>
            <person name="Lind A.E."/>
            <person name="van Eijk R."/>
            <person name="Schleper C."/>
            <person name="Guy L."/>
            <person name="Ettema T.J."/>
        </authorList>
    </citation>
    <scope>NUCLEOTIDE SEQUENCE</scope>
</reference>
<accession>A0A0F9HFQ5</accession>
<gene>
    <name evidence="1" type="ORF">LCGC14_1707580</name>
</gene>
<name>A0A0F9HFQ5_9ZZZZ</name>
<dbReference type="EMBL" id="LAZR01015180">
    <property type="protein sequence ID" value="KKM14291.1"/>
    <property type="molecule type" value="Genomic_DNA"/>
</dbReference>
<proteinExistence type="predicted"/>
<dbReference type="AlphaFoldDB" id="A0A0F9HFQ5"/>
<sequence>MKTLPKFADIIGLYADDENDVSKRDLRQFTSEQIEEYCKEMEGLSMAEQVRPRIEQVEQGVRIIRQLQGCQTTNHPSFVP</sequence>
<evidence type="ECO:0000313" key="1">
    <source>
        <dbReference type="EMBL" id="KKM14291.1"/>
    </source>
</evidence>
<protein>
    <submittedName>
        <fullName evidence="1">Uncharacterized protein</fullName>
    </submittedName>
</protein>
<organism evidence="1">
    <name type="scientific">marine sediment metagenome</name>
    <dbReference type="NCBI Taxonomy" id="412755"/>
    <lineage>
        <taxon>unclassified sequences</taxon>
        <taxon>metagenomes</taxon>
        <taxon>ecological metagenomes</taxon>
    </lineage>
</organism>